<dbReference type="RefSeq" id="WP_113805724.1">
    <property type="nucleotide sequence ID" value="NZ_QOCW01000007.1"/>
</dbReference>
<comment type="caution">
    <text evidence="7">The sequence shown here is derived from an EMBL/GenBank/DDBJ whole genome shotgun (WGS) entry which is preliminary data.</text>
</comment>
<accession>A0A366XWN9</accession>
<dbReference type="OrthoDB" id="9803871at2"/>
<dbReference type="CDD" id="cd02541">
    <property type="entry name" value="UGPase_prokaryotic"/>
    <property type="match status" value="1"/>
</dbReference>
<organism evidence="7 8">
    <name type="scientific">Bacillus taeanensis</name>
    <dbReference type="NCBI Taxonomy" id="273032"/>
    <lineage>
        <taxon>Bacteria</taxon>
        <taxon>Bacillati</taxon>
        <taxon>Bacillota</taxon>
        <taxon>Bacilli</taxon>
        <taxon>Bacillales</taxon>
        <taxon>Bacillaceae</taxon>
        <taxon>Bacillus</taxon>
    </lineage>
</organism>
<sequence>MKRVKKAVIPAAGYGTRSLPITKVLPKEMFPIAGKPAIHYIVEEAVASGIEEVLIVVSRNKNMILDYFDRSLELEAFLTEKNKLHLIEKTKIPSIHIQFVRQPYAKGLGDAIWLAERFVGKEPFAVLLPDDILLSQKEPALQQLINVYENTQGHVLGLKQVEYEKLQNYGVINGSKIKDDEYNINDIIEKPKEFPPSNLAVIGRYILNPSIFSAFKHISPGVGGEMQLTDAIKHLLKDESVFGKELLVDRYDIGNSKDYLKIINKMSE</sequence>
<evidence type="ECO:0000259" key="6">
    <source>
        <dbReference type="Pfam" id="PF00483"/>
    </source>
</evidence>
<dbReference type="AlphaFoldDB" id="A0A366XWN9"/>
<dbReference type="PANTHER" id="PTHR43197">
    <property type="entry name" value="UTP--GLUCOSE-1-PHOSPHATE URIDYLYLTRANSFERASE"/>
    <property type="match status" value="1"/>
</dbReference>
<evidence type="ECO:0000313" key="7">
    <source>
        <dbReference type="EMBL" id="RBW69968.1"/>
    </source>
</evidence>
<feature type="domain" description="Nucleotidyl transferase" evidence="6">
    <location>
        <begin position="6"/>
        <end position="266"/>
    </location>
</feature>
<dbReference type="InterPro" id="IPR005771">
    <property type="entry name" value="GalU_uridylyltTrfase_bac/arc"/>
</dbReference>
<dbReference type="EC" id="2.7.7.9" evidence="2"/>
<evidence type="ECO:0000313" key="8">
    <source>
        <dbReference type="Proteomes" id="UP000253314"/>
    </source>
</evidence>
<protein>
    <recommendedName>
        <fullName evidence="2">UTP--glucose-1-phosphate uridylyltransferase</fullName>
        <ecNumber evidence="2">2.7.7.9</ecNumber>
    </recommendedName>
</protein>
<dbReference type="SUPFAM" id="SSF53448">
    <property type="entry name" value="Nucleotide-diphospho-sugar transferases"/>
    <property type="match status" value="1"/>
</dbReference>
<dbReference type="Proteomes" id="UP000253314">
    <property type="component" value="Unassembled WGS sequence"/>
</dbReference>
<evidence type="ECO:0000256" key="2">
    <source>
        <dbReference type="ARBA" id="ARBA00012415"/>
    </source>
</evidence>
<dbReference type="PANTHER" id="PTHR43197:SF1">
    <property type="entry name" value="UTP--GLUCOSE-1-PHOSPHATE URIDYLYLTRANSFERASE"/>
    <property type="match status" value="1"/>
</dbReference>
<proteinExistence type="inferred from homology"/>
<keyword evidence="4 7" id="KW-0548">Nucleotidyltransferase</keyword>
<reference evidence="7 8" key="1">
    <citation type="submission" date="2018-07" db="EMBL/GenBank/DDBJ databases">
        <title>Lottiidibacillus patelloidae gen. nov., sp. nov., isolated from the intestinal tract of a marine limpet and the reclassification of B. taeanensis BH030017T, B. algicola KMM 3737T and B. hwajinpoensis SW-72T as genus Lottiidibacillus.</title>
        <authorList>
            <person name="Liu R."/>
            <person name="Huang Z."/>
        </authorList>
    </citation>
    <scope>NUCLEOTIDE SEQUENCE [LARGE SCALE GENOMIC DNA]</scope>
    <source>
        <strain evidence="7 8">BH030017</strain>
    </source>
</reference>
<dbReference type="InterPro" id="IPR029044">
    <property type="entry name" value="Nucleotide-diphossugar_trans"/>
</dbReference>
<evidence type="ECO:0000256" key="5">
    <source>
        <dbReference type="ARBA" id="ARBA00048128"/>
    </source>
</evidence>
<dbReference type="Gene3D" id="3.90.550.10">
    <property type="entry name" value="Spore Coat Polysaccharide Biosynthesis Protein SpsA, Chain A"/>
    <property type="match status" value="1"/>
</dbReference>
<evidence type="ECO:0000256" key="4">
    <source>
        <dbReference type="ARBA" id="ARBA00022695"/>
    </source>
</evidence>
<dbReference type="InterPro" id="IPR005835">
    <property type="entry name" value="NTP_transferase_dom"/>
</dbReference>
<comment type="catalytic activity">
    <reaction evidence="5">
        <text>alpha-D-glucose 1-phosphate + UTP + H(+) = UDP-alpha-D-glucose + diphosphate</text>
        <dbReference type="Rhea" id="RHEA:19889"/>
        <dbReference type="ChEBI" id="CHEBI:15378"/>
        <dbReference type="ChEBI" id="CHEBI:33019"/>
        <dbReference type="ChEBI" id="CHEBI:46398"/>
        <dbReference type="ChEBI" id="CHEBI:58601"/>
        <dbReference type="ChEBI" id="CHEBI:58885"/>
        <dbReference type="EC" id="2.7.7.9"/>
    </reaction>
</comment>
<name>A0A366XWN9_9BACI</name>
<evidence type="ECO:0000256" key="3">
    <source>
        <dbReference type="ARBA" id="ARBA00022679"/>
    </source>
</evidence>
<comment type="similarity">
    <text evidence="1">Belongs to the UDPGP type 2 family.</text>
</comment>
<dbReference type="GO" id="GO:0006011">
    <property type="term" value="P:UDP-alpha-D-glucose metabolic process"/>
    <property type="evidence" value="ECO:0007669"/>
    <property type="project" value="InterPro"/>
</dbReference>
<keyword evidence="3 7" id="KW-0808">Transferase</keyword>
<keyword evidence="8" id="KW-1185">Reference proteome</keyword>
<dbReference type="GO" id="GO:0003983">
    <property type="term" value="F:UTP:glucose-1-phosphate uridylyltransferase activity"/>
    <property type="evidence" value="ECO:0007669"/>
    <property type="project" value="UniProtKB-EC"/>
</dbReference>
<gene>
    <name evidence="7" type="ORF">DS031_08930</name>
</gene>
<evidence type="ECO:0000256" key="1">
    <source>
        <dbReference type="ARBA" id="ARBA00006890"/>
    </source>
</evidence>
<dbReference type="EMBL" id="QOCW01000007">
    <property type="protein sequence ID" value="RBW69968.1"/>
    <property type="molecule type" value="Genomic_DNA"/>
</dbReference>
<dbReference type="Pfam" id="PF00483">
    <property type="entry name" value="NTP_transferase"/>
    <property type="match status" value="1"/>
</dbReference>